<dbReference type="AlphaFoldDB" id="C1A3S7"/>
<dbReference type="Pfam" id="PF00665">
    <property type="entry name" value="rve"/>
    <property type="match status" value="1"/>
</dbReference>
<evidence type="ECO:0000313" key="3">
    <source>
        <dbReference type="EMBL" id="BAH37504.1"/>
    </source>
</evidence>
<dbReference type="InterPro" id="IPR050900">
    <property type="entry name" value="Transposase_IS3/IS150/IS904"/>
</dbReference>
<sequence length="237" mass="26244">MLAQVAVVRAAQPRVGTRKLHTHLAAAGVAVGRDRLFTWLRAAAALVPRKRRRTFTTYSKHGYVVAPNRLKDAEITGPRQAVVSDSTYLRLAPDRFAYLFLVTDVYARRIVGWHLSQDLSHHSALQALHHAIQTIGAADGVLHHSDRGSQYCCHAYRRALAAARLLPSMTDANHCYQNAIAERVNGILKDEFDLDAIFPSLPAAQRAVADAIHRYNTVRLHGSLQLQTPAHVFTHAA</sequence>
<evidence type="ECO:0000259" key="1">
    <source>
        <dbReference type="PROSITE" id="PS50994"/>
    </source>
</evidence>
<dbReference type="GO" id="GO:0015074">
    <property type="term" value="P:DNA integration"/>
    <property type="evidence" value="ECO:0007669"/>
    <property type="project" value="InterPro"/>
</dbReference>
<dbReference type="Gene3D" id="3.30.420.10">
    <property type="entry name" value="Ribonuclease H-like superfamily/Ribonuclease H"/>
    <property type="match status" value="1"/>
</dbReference>
<proteinExistence type="predicted"/>
<name>C1A3S7_GEMAT</name>
<feature type="domain" description="Integrase catalytic" evidence="1">
    <location>
        <begin position="74"/>
        <end position="237"/>
    </location>
</feature>
<dbReference type="InterPro" id="IPR036397">
    <property type="entry name" value="RNaseH_sf"/>
</dbReference>
<keyword evidence="5" id="KW-1185">Reference proteome</keyword>
<dbReference type="PROSITE" id="PS50994">
    <property type="entry name" value="INTEGRASE"/>
    <property type="match status" value="1"/>
</dbReference>
<evidence type="ECO:0000313" key="4">
    <source>
        <dbReference type="EMBL" id="BAH40658.1"/>
    </source>
</evidence>
<dbReference type="Proteomes" id="UP000002209">
    <property type="component" value="Chromosome"/>
</dbReference>
<dbReference type="KEGG" id="gau:GAU_0112"/>
<dbReference type="PANTHER" id="PTHR46889:SF5">
    <property type="entry name" value="INTEGRASE PROTEIN"/>
    <property type="match status" value="1"/>
</dbReference>
<evidence type="ECO:0000313" key="2">
    <source>
        <dbReference type="EMBL" id="BAH37154.1"/>
    </source>
</evidence>
<dbReference type="InterPro" id="IPR048020">
    <property type="entry name" value="Transpos_IS3"/>
</dbReference>
<dbReference type="GO" id="GO:0003676">
    <property type="term" value="F:nucleic acid binding"/>
    <property type="evidence" value="ECO:0007669"/>
    <property type="project" value="InterPro"/>
</dbReference>
<gene>
    <name evidence="2" type="ordered locus">GAU_0112</name>
    <name evidence="3" type="ordered locus">GAU_0462</name>
    <name evidence="4" type="ordered locus">GAU_3616</name>
</gene>
<organism evidence="2 5">
    <name type="scientific">Gemmatimonas aurantiaca (strain DSM 14586 / JCM 11422 / NBRC 100505 / T-27)</name>
    <dbReference type="NCBI Taxonomy" id="379066"/>
    <lineage>
        <taxon>Bacteria</taxon>
        <taxon>Pseudomonadati</taxon>
        <taxon>Gemmatimonadota</taxon>
        <taxon>Gemmatimonadia</taxon>
        <taxon>Gemmatimonadales</taxon>
        <taxon>Gemmatimonadaceae</taxon>
        <taxon>Gemmatimonas</taxon>
    </lineage>
</organism>
<protein>
    <submittedName>
        <fullName evidence="2">Putative transposase orfB for insertion sequence element</fullName>
    </submittedName>
</protein>
<dbReference type="KEGG" id="gau:GAU_3616"/>
<dbReference type="InterPro" id="IPR012337">
    <property type="entry name" value="RNaseH-like_sf"/>
</dbReference>
<dbReference type="PANTHER" id="PTHR46889">
    <property type="entry name" value="TRANSPOSASE INSF FOR INSERTION SEQUENCE IS3B-RELATED"/>
    <property type="match status" value="1"/>
</dbReference>
<dbReference type="EMBL" id="AP009153">
    <property type="protein sequence ID" value="BAH37154.1"/>
    <property type="molecule type" value="Genomic_DNA"/>
</dbReference>
<dbReference type="HOGENOM" id="CLU_027402_4_2_0"/>
<dbReference type="EMBL" id="AP009153">
    <property type="protein sequence ID" value="BAH40658.1"/>
    <property type="molecule type" value="Genomic_DNA"/>
</dbReference>
<dbReference type="eggNOG" id="COG2801">
    <property type="taxonomic scope" value="Bacteria"/>
</dbReference>
<dbReference type="KEGG" id="gau:GAU_0462"/>
<dbReference type="EMBL" id="AP009153">
    <property type="protein sequence ID" value="BAH37504.1"/>
    <property type="molecule type" value="Genomic_DNA"/>
</dbReference>
<evidence type="ECO:0000313" key="5">
    <source>
        <dbReference type="Proteomes" id="UP000002209"/>
    </source>
</evidence>
<dbReference type="InterPro" id="IPR001584">
    <property type="entry name" value="Integrase_cat-core"/>
</dbReference>
<accession>C1A3S7</accession>
<dbReference type="SUPFAM" id="SSF53098">
    <property type="entry name" value="Ribonuclease H-like"/>
    <property type="match status" value="1"/>
</dbReference>
<reference evidence="2" key="2">
    <citation type="submission" date="2006-03" db="EMBL/GenBank/DDBJ databases">
        <title>Complete genome sequence of Gemmatimonas aurantiaca T-27T that represents a novel phylum Gemmatimonadetes.</title>
        <authorList>
            <person name="Takasaki K."/>
            <person name="Ichikawa N."/>
            <person name="Miura H."/>
            <person name="Matsushita S."/>
            <person name="Watanabe Y."/>
            <person name="Oguchi A."/>
            <person name="Ankai A."/>
            <person name="Yashiro I."/>
            <person name="Takahashi M."/>
            <person name="Terui Y."/>
            <person name="Fukui S."/>
            <person name="Yokoyama H."/>
            <person name="Tanikawa S."/>
            <person name="Hanada S."/>
            <person name="Kamagata Y."/>
            <person name="Fujita N."/>
        </authorList>
    </citation>
    <scope>NUCLEOTIDE SEQUENCE</scope>
    <source>
        <strain evidence="2">T-27</strain>
    </source>
</reference>
<reference evidence="5" key="1">
    <citation type="submission" date="2006-03" db="EMBL/GenBank/DDBJ databases">
        <title>Complete genome sequence of Gemmatimonas aurantiaca T-27 that represents a novel phylum Gemmatimonadetes.</title>
        <authorList>
            <person name="Takasaki K."/>
            <person name="Ichikawa N."/>
            <person name="Miura H."/>
            <person name="Matsushita S."/>
            <person name="Watanabe Y."/>
            <person name="Oguchi A."/>
            <person name="Ankai A."/>
            <person name="Yashiro I."/>
            <person name="Takahashi M."/>
            <person name="Terui Y."/>
            <person name="Fukui S."/>
            <person name="Yokoyama H."/>
            <person name="Tanikawa S."/>
            <person name="Hanada S."/>
            <person name="Kamagata Y."/>
            <person name="Fujita N."/>
        </authorList>
    </citation>
    <scope>NUCLEOTIDE SEQUENCE [LARGE SCALE GENOMIC DNA]</scope>
    <source>
        <strain evidence="5">T-27 / DSM 14586 / JCM 11422 / NBRC 100505</strain>
    </source>
</reference>
<dbReference type="NCBIfam" id="NF033516">
    <property type="entry name" value="transpos_IS3"/>
    <property type="match status" value="1"/>
</dbReference>
<dbReference type="STRING" id="379066.GAU_0112"/>